<evidence type="ECO:0000256" key="3">
    <source>
        <dbReference type="ARBA" id="ARBA00022857"/>
    </source>
</evidence>
<evidence type="ECO:0000259" key="11">
    <source>
        <dbReference type="Pfam" id="PF14748"/>
    </source>
</evidence>
<dbReference type="InterPro" id="IPR053790">
    <property type="entry name" value="P5CR-like_CS"/>
</dbReference>
<evidence type="ECO:0000256" key="5">
    <source>
        <dbReference type="ARBA" id="ARBA00058118"/>
    </source>
</evidence>
<sequence>MKIAIVGAGNMGRAIIDGLLDQVDASDIIISTPENPTLQPWVNQRAFTIVHDNTELLALDFDYLIFTTPAKVTLNIMQTLAKLPAKTTILSAAAGIRLADMKDAFTNQHNLAIFMPNTPVAINAGTIGTTILADNASAKEAILNLLNVLGDTFEISETDFGIFGTVAGCGPAFVDIFMEALSDAAVANGLNRQLSYQVISSMLKGTASLQMATGQTPAELKNTVTSPGGTTIKGVLALEAQPFRRAVTDAIDAANHN</sequence>
<dbReference type="PATRIC" id="fig|1123500.6.peg.407"/>
<keyword evidence="4 6" id="KW-0560">Oxidoreductase</keyword>
<evidence type="ECO:0000256" key="2">
    <source>
        <dbReference type="ARBA" id="ARBA00022650"/>
    </source>
</evidence>
<comment type="catalytic activity">
    <reaction evidence="6">
        <text>L-proline + NAD(+) = (S)-1-pyrroline-5-carboxylate + NADH + 2 H(+)</text>
        <dbReference type="Rhea" id="RHEA:14105"/>
        <dbReference type="ChEBI" id="CHEBI:15378"/>
        <dbReference type="ChEBI" id="CHEBI:17388"/>
        <dbReference type="ChEBI" id="CHEBI:57540"/>
        <dbReference type="ChEBI" id="CHEBI:57945"/>
        <dbReference type="ChEBI" id="CHEBI:60039"/>
        <dbReference type="EC" id="1.5.1.2"/>
    </reaction>
</comment>
<dbReference type="GO" id="GO:0005737">
    <property type="term" value="C:cytoplasm"/>
    <property type="evidence" value="ECO:0007669"/>
    <property type="project" value="UniProtKB-SubCell"/>
</dbReference>
<evidence type="ECO:0000313" key="13">
    <source>
        <dbReference type="Proteomes" id="UP000051296"/>
    </source>
</evidence>
<dbReference type="HAMAP" id="MF_01925">
    <property type="entry name" value="P5C_reductase"/>
    <property type="match status" value="1"/>
</dbReference>
<dbReference type="Pfam" id="PF03807">
    <property type="entry name" value="F420_oxidored"/>
    <property type="match status" value="1"/>
</dbReference>
<comment type="subcellular location">
    <subcellularLocation>
        <location evidence="6">Cytoplasm</location>
    </subcellularLocation>
</comment>
<dbReference type="OrthoDB" id="9805754at2"/>
<gene>
    <name evidence="6" type="primary">proC</name>
    <name evidence="12" type="ORF">IV68_GL000406</name>
</gene>
<dbReference type="InterPro" id="IPR000304">
    <property type="entry name" value="Pyrroline-COOH_reductase"/>
</dbReference>
<evidence type="ECO:0000256" key="1">
    <source>
        <dbReference type="ARBA" id="ARBA00005525"/>
    </source>
</evidence>
<dbReference type="EMBL" id="JQAX01000001">
    <property type="protein sequence ID" value="KRN33599.1"/>
    <property type="molecule type" value="Genomic_DNA"/>
</dbReference>
<dbReference type="InterPro" id="IPR028939">
    <property type="entry name" value="P5C_Rdtase_cat_N"/>
</dbReference>
<evidence type="ECO:0000256" key="6">
    <source>
        <dbReference type="HAMAP-Rule" id="MF_01925"/>
    </source>
</evidence>
<dbReference type="Proteomes" id="UP000051296">
    <property type="component" value="Unassembled WGS sequence"/>
</dbReference>
<dbReference type="UniPathway" id="UPA00098">
    <property type="reaction ID" value="UER00361"/>
</dbReference>
<dbReference type="Gene3D" id="1.10.3730.10">
    <property type="entry name" value="ProC C-terminal domain-like"/>
    <property type="match status" value="1"/>
</dbReference>
<dbReference type="PROSITE" id="PS00521">
    <property type="entry name" value="P5CR"/>
    <property type="match status" value="1"/>
</dbReference>
<dbReference type="EC" id="1.5.1.2" evidence="6 7"/>
<protein>
    <recommendedName>
        <fullName evidence="6 7">Pyrroline-5-carboxylate reductase</fullName>
        <shortName evidence="6">P5C reductase</shortName>
        <shortName evidence="6">P5CR</shortName>
        <ecNumber evidence="6 7">1.5.1.2</ecNumber>
    </recommendedName>
    <alternativeName>
        <fullName evidence="6">PCA reductase</fullName>
    </alternativeName>
</protein>
<dbReference type="AlphaFoldDB" id="A0A0R2FYP1"/>
<feature type="domain" description="Pyrroline-5-carboxylate reductase dimerisation" evidence="11">
    <location>
        <begin position="157"/>
        <end position="255"/>
    </location>
</feature>
<dbReference type="InterPro" id="IPR029036">
    <property type="entry name" value="P5CR_dimer"/>
</dbReference>
<accession>A0A0R2FYP1</accession>
<keyword evidence="3 6" id="KW-0521">NADP</keyword>
<dbReference type="NCBIfam" id="TIGR00112">
    <property type="entry name" value="proC"/>
    <property type="match status" value="1"/>
</dbReference>
<dbReference type="PIRSF" id="PIRSF000193">
    <property type="entry name" value="Pyrrol-5-carb_rd"/>
    <property type="match status" value="1"/>
</dbReference>
<organism evidence="12 13">
    <name type="scientific">Weissella halotolerans DSM 20190</name>
    <dbReference type="NCBI Taxonomy" id="1123500"/>
    <lineage>
        <taxon>Bacteria</taxon>
        <taxon>Bacillati</taxon>
        <taxon>Bacillota</taxon>
        <taxon>Bacilli</taxon>
        <taxon>Lactobacillales</taxon>
        <taxon>Lactobacillaceae</taxon>
        <taxon>Weissella</taxon>
    </lineage>
</organism>
<dbReference type="SUPFAM" id="SSF48179">
    <property type="entry name" value="6-phosphogluconate dehydrogenase C-terminal domain-like"/>
    <property type="match status" value="1"/>
</dbReference>
<keyword evidence="13" id="KW-1185">Reference proteome</keyword>
<dbReference type="Gene3D" id="3.40.50.720">
    <property type="entry name" value="NAD(P)-binding Rossmann-like Domain"/>
    <property type="match status" value="1"/>
</dbReference>
<evidence type="ECO:0000259" key="10">
    <source>
        <dbReference type="Pfam" id="PF03807"/>
    </source>
</evidence>
<dbReference type="FunFam" id="1.10.3730.10:FF:000001">
    <property type="entry name" value="Pyrroline-5-carboxylate reductase"/>
    <property type="match status" value="1"/>
</dbReference>
<keyword evidence="6" id="KW-0963">Cytoplasm</keyword>
<proteinExistence type="inferred from homology"/>
<dbReference type="FunCoup" id="A0A0R2FYP1">
    <property type="interactions" value="276"/>
</dbReference>
<dbReference type="GO" id="GO:0055129">
    <property type="term" value="P:L-proline biosynthetic process"/>
    <property type="evidence" value="ECO:0007669"/>
    <property type="project" value="UniProtKB-UniRule"/>
</dbReference>
<comment type="function">
    <text evidence="5 6">Catalyzes the reduction of 1-pyrroline-5-carboxylate (PCA) to L-proline.</text>
</comment>
<evidence type="ECO:0000256" key="8">
    <source>
        <dbReference type="PIRSR" id="PIRSR000193-1"/>
    </source>
</evidence>
<evidence type="ECO:0000256" key="4">
    <source>
        <dbReference type="ARBA" id="ARBA00023002"/>
    </source>
</evidence>
<feature type="binding site" evidence="8">
    <location>
        <position position="32"/>
    </location>
    <ligand>
        <name>NADP(+)</name>
        <dbReference type="ChEBI" id="CHEBI:58349"/>
    </ligand>
</feature>
<feature type="domain" description="Pyrroline-5-carboxylate reductase catalytic N-terminal" evidence="10">
    <location>
        <begin position="2"/>
        <end position="95"/>
    </location>
</feature>
<dbReference type="STRING" id="1123500.GCA_000420365_00098"/>
<dbReference type="PANTHER" id="PTHR11645:SF0">
    <property type="entry name" value="PYRROLINE-5-CARBOXYLATE REDUCTASE 3"/>
    <property type="match status" value="1"/>
</dbReference>
<evidence type="ECO:0000313" key="12">
    <source>
        <dbReference type="EMBL" id="KRN33599.1"/>
    </source>
</evidence>
<dbReference type="InParanoid" id="A0A0R2FYP1"/>
<comment type="similarity">
    <text evidence="1 6 9">Belongs to the pyrroline-5-carboxylate reductase family.</text>
</comment>
<dbReference type="GO" id="GO:0004735">
    <property type="term" value="F:pyrroline-5-carboxylate reductase activity"/>
    <property type="evidence" value="ECO:0007669"/>
    <property type="project" value="UniProtKB-UniRule"/>
</dbReference>
<comment type="catalytic activity">
    <reaction evidence="6 9">
        <text>L-proline + NADP(+) = (S)-1-pyrroline-5-carboxylate + NADPH + 2 H(+)</text>
        <dbReference type="Rhea" id="RHEA:14109"/>
        <dbReference type="ChEBI" id="CHEBI:15378"/>
        <dbReference type="ChEBI" id="CHEBI:17388"/>
        <dbReference type="ChEBI" id="CHEBI:57783"/>
        <dbReference type="ChEBI" id="CHEBI:58349"/>
        <dbReference type="ChEBI" id="CHEBI:60039"/>
        <dbReference type="EC" id="1.5.1.2"/>
    </reaction>
</comment>
<reference evidence="12 13" key="1">
    <citation type="journal article" date="2015" name="Genome Announc.">
        <title>Expanding the biotechnology potential of lactobacilli through comparative genomics of 213 strains and associated genera.</title>
        <authorList>
            <person name="Sun Z."/>
            <person name="Harris H.M."/>
            <person name="McCann A."/>
            <person name="Guo C."/>
            <person name="Argimon S."/>
            <person name="Zhang W."/>
            <person name="Yang X."/>
            <person name="Jeffery I.B."/>
            <person name="Cooney J.C."/>
            <person name="Kagawa T.F."/>
            <person name="Liu W."/>
            <person name="Song Y."/>
            <person name="Salvetti E."/>
            <person name="Wrobel A."/>
            <person name="Rasinkangas P."/>
            <person name="Parkhill J."/>
            <person name="Rea M.C."/>
            <person name="O'Sullivan O."/>
            <person name="Ritari J."/>
            <person name="Douillard F.P."/>
            <person name="Paul Ross R."/>
            <person name="Yang R."/>
            <person name="Briner A.E."/>
            <person name="Felis G.E."/>
            <person name="de Vos W.M."/>
            <person name="Barrangou R."/>
            <person name="Klaenhammer T.R."/>
            <person name="Caufield P.W."/>
            <person name="Cui Y."/>
            <person name="Zhang H."/>
            <person name="O'Toole P.W."/>
        </authorList>
    </citation>
    <scope>NUCLEOTIDE SEQUENCE [LARGE SCALE GENOMIC DNA]</scope>
    <source>
        <strain evidence="12 13">DSM 20190</strain>
    </source>
</reference>
<dbReference type="SUPFAM" id="SSF51735">
    <property type="entry name" value="NAD(P)-binding Rossmann-fold domains"/>
    <property type="match status" value="1"/>
</dbReference>
<dbReference type="Pfam" id="PF14748">
    <property type="entry name" value="P5CR_dimer"/>
    <property type="match status" value="1"/>
</dbReference>
<comment type="pathway">
    <text evidence="6 9">Amino-acid biosynthesis; L-proline biosynthesis; L-proline from L-glutamate 5-semialdehyde: step 1/1.</text>
</comment>
<dbReference type="InterPro" id="IPR036291">
    <property type="entry name" value="NAD(P)-bd_dom_sf"/>
</dbReference>
<evidence type="ECO:0000256" key="9">
    <source>
        <dbReference type="RuleBase" id="RU003903"/>
    </source>
</evidence>
<dbReference type="InterPro" id="IPR008927">
    <property type="entry name" value="6-PGluconate_DH-like_C_sf"/>
</dbReference>
<name>A0A0R2FYP1_9LACO</name>
<dbReference type="RefSeq" id="WP_022790901.1">
    <property type="nucleotide sequence ID" value="NZ_ATUU01000001.1"/>
</dbReference>
<evidence type="ECO:0000256" key="7">
    <source>
        <dbReference type="NCBIfam" id="TIGR00112"/>
    </source>
</evidence>
<keyword evidence="6 9" id="KW-0028">Amino-acid biosynthesis</keyword>
<dbReference type="PANTHER" id="PTHR11645">
    <property type="entry name" value="PYRROLINE-5-CARBOXYLATE REDUCTASE"/>
    <property type="match status" value="1"/>
</dbReference>
<dbReference type="eggNOG" id="COG0345">
    <property type="taxonomic scope" value="Bacteria"/>
</dbReference>
<comment type="caution">
    <text evidence="12">The sequence shown here is derived from an EMBL/GenBank/DDBJ whole genome shotgun (WGS) entry which is preliminary data.</text>
</comment>
<keyword evidence="2 6" id="KW-0641">Proline biosynthesis</keyword>